<dbReference type="AlphaFoldDB" id="A0A3B1A958"/>
<protein>
    <recommendedName>
        <fullName evidence="3">DUF4381 domain-containing protein</fullName>
    </recommendedName>
</protein>
<accession>A0A3B1A958</accession>
<proteinExistence type="predicted"/>
<name>A0A3B1A958_9ZZZZ</name>
<keyword evidence="1" id="KW-0812">Transmembrane</keyword>
<organism evidence="2">
    <name type="scientific">hydrothermal vent metagenome</name>
    <dbReference type="NCBI Taxonomy" id="652676"/>
    <lineage>
        <taxon>unclassified sequences</taxon>
        <taxon>metagenomes</taxon>
        <taxon>ecological metagenomes</taxon>
    </lineage>
</organism>
<sequence>MNPALTPNLQNNSALRDIHLPDAVSWWPPAIGWWLLAGLIIITILLLPKLYRYIKSKPLNKLATEAYQKVINDYKKSPNNQQLLQALVKLLRQISMSYQGRDVSAHLTGDSWVKQLNALTERDYFDFDTQKLLTRAPYQKAAISNIDVQSLISTTKNWIAALPKNKQRPSRGQADD</sequence>
<reference evidence="2" key="1">
    <citation type="submission" date="2018-06" db="EMBL/GenBank/DDBJ databases">
        <authorList>
            <person name="Zhirakovskaya E."/>
        </authorList>
    </citation>
    <scope>NUCLEOTIDE SEQUENCE</scope>
</reference>
<gene>
    <name evidence="2" type="ORF">MNBD_GAMMA23-1755</name>
</gene>
<dbReference type="Pfam" id="PF14316">
    <property type="entry name" value="DUF4381"/>
    <property type="match status" value="1"/>
</dbReference>
<keyword evidence="1" id="KW-0472">Membrane</keyword>
<evidence type="ECO:0000313" key="2">
    <source>
        <dbReference type="EMBL" id="VAW96372.1"/>
    </source>
</evidence>
<dbReference type="InterPro" id="IPR025489">
    <property type="entry name" value="DUF4381"/>
</dbReference>
<evidence type="ECO:0000256" key="1">
    <source>
        <dbReference type="SAM" id="Phobius"/>
    </source>
</evidence>
<feature type="transmembrane region" description="Helical" evidence="1">
    <location>
        <begin position="31"/>
        <end position="51"/>
    </location>
</feature>
<keyword evidence="1" id="KW-1133">Transmembrane helix</keyword>
<evidence type="ECO:0008006" key="3">
    <source>
        <dbReference type="Google" id="ProtNLM"/>
    </source>
</evidence>
<dbReference type="EMBL" id="UOFT01000052">
    <property type="protein sequence ID" value="VAW96372.1"/>
    <property type="molecule type" value="Genomic_DNA"/>
</dbReference>